<protein>
    <submittedName>
        <fullName evidence="1">Uncharacterized protein</fullName>
    </submittedName>
</protein>
<gene>
    <name evidence="1" type="ORF">NP493_487g02041</name>
</gene>
<accession>A0AAD9KXH9</accession>
<keyword evidence="2" id="KW-1185">Reference proteome</keyword>
<comment type="caution">
    <text evidence="1">The sequence shown here is derived from an EMBL/GenBank/DDBJ whole genome shotgun (WGS) entry which is preliminary data.</text>
</comment>
<organism evidence="1 2">
    <name type="scientific">Ridgeia piscesae</name>
    <name type="common">Tubeworm</name>
    <dbReference type="NCBI Taxonomy" id="27915"/>
    <lineage>
        <taxon>Eukaryota</taxon>
        <taxon>Metazoa</taxon>
        <taxon>Spiralia</taxon>
        <taxon>Lophotrochozoa</taxon>
        <taxon>Annelida</taxon>
        <taxon>Polychaeta</taxon>
        <taxon>Sedentaria</taxon>
        <taxon>Canalipalpata</taxon>
        <taxon>Sabellida</taxon>
        <taxon>Siboglinidae</taxon>
        <taxon>Ridgeia</taxon>
    </lineage>
</organism>
<evidence type="ECO:0000313" key="2">
    <source>
        <dbReference type="Proteomes" id="UP001209878"/>
    </source>
</evidence>
<name>A0AAD9KXH9_RIDPI</name>
<evidence type="ECO:0000313" key="1">
    <source>
        <dbReference type="EMBL" id="KAK2179493.1"/>
    </source>
</evidence>
<dbReference type="EMBL" id="JAODUO010000487">
    <property type="protein sequence ID" value="KAK2179493.1"/>
    <property type="molecule type" value="Genomic_DNA"/>
</dbReference>
<reference evidence="1" key="1">
    <citation type="journal article" date="2023" name="Mol. Biol. Evol.">
        <title>Third-Generation Sequencing Reveals the Adaptive Role of the Epigenome in Three Deep-Sea Polychaetes.</title>
        <authorList>
            <person name="Perez M."/>
            <person name="Aroh O."/>
            <person name="Sun Y."/>
            <person name="Lan Y."/>
            <person name="Juniper S.K."/>
            <person name="Young C.R."/>
            <person name="Angers B."/>
            <person name="Qian P.Y."/>
        </authorList>
    </citation>
    <scope>NUCLEOTIDE SEQUENCE</scope>
    <source>
        <strain evidence="1">R07B-5</strain>
    </source>
</reference>
<dbReference type="AlphaFoldDB" id="A0AAD9KXH9"/>
<dbReference type="Proteomes" id="UP001209878">
    <property type="component" value="Unassembled WGS sequence"/>
</dbReference>
<proteinExistence type="predicted"/>
<sequence>MALFCWCGGMNKYSLWAVIARCRSRRSKQVQSHRTHGSNVGSFFSGRRVNKRGTGLNECLKDSVLDHVLDIWILALGSAVYLQDSVRTLPEIGLVVLEAGLYQDSVIPWSRHSLIPFPLGVDWDMVQRQDLGDGGMEPAEHEEEVKMPVRGHVKNLIRLFSNGLVTGKLNRSSS</sequence>